<dbReference type="Proteomes" id="UP000323454">
    <property type="component" value="Unassembled WGS sequence"/>
</dbReference>
<dbReference type="AlphaFoldDB" id="A0A5B2WTY9"/>
<keyword evidence="1" id="KW-1133">Transmembrane helix</keyword>
<evidence type="ECO:0008006" key="4">
    <source>
        <dbReference type="Google" id="ProtNLM"/>
    </source>
</evidence>
<protein>
    <recommendedName>
        <fullName evidence="4">Secreted protein</fullName>
    </recommendedName>
</protein>
<gene>
    <name evidence="2" type="ORF">F0L68_28735</name>
</gene>
<evidence type="ECO:0000256" key="1">
    <source>
        <dbReference type="SAM" id="Phobius"/>
    </source>
</evidence>
<evidence type="ECO:0000313" key="2">
    <source>
        <dbReference type="EMBL" id="KAA2255211.1"/>
    </source>
</evidence>
<accession>A0A5B2WTY9</accession>
<evidence type="ECO:0000313" key="3">
    <source>
        <dbReference type="Proteomes" id="UP000323454"/>
    </source>
</evidence>
<reference evidence="2 3" key="1">
    <citation type="submission" date="2019-09" db="EMBL/GenBank/DDBJ databases">
        <title>Goodfellowia gen. nov., a new genus of the Pseudonocardineae related to Actinoalloteichus, containing Goodfellowia coeruleoviolacea gen. nov., comb. nov. gen. nov., comb. nov.</title>
        <authorList>
            <person name="Labeda D."/>
        </authorList>
    </citation>
    <scope>NUCLEOTIDE SEQUENCE [LARGE SCALE GENOMIC DNA]</scope>
    <source>
        <strain evidence="2 3">AN110305</strain>
    </source>
</reference>
<dbReference type="RefSeq" id="WP_149852965.1">
    <property type="nucleotide sequence ID" value="NZ_VUOB01000058.1"/>
</dbReference>
<comment type="caution">
    <text evidence="2">The sequence shown here is derived from an EMBL/GenBank/DDBJ whole genome shotgun (WGS) entry which is preliminary data.</text>
</comment>
<feature type="transmembrane region" description="Helical" evidence="1">
    <location>
        <begin position="254"/>
        <end position="278"/>
    </location>
</feature>
<proteinExistence type="predicted"/>
<dbReference type="EMBL" id="VUOB01000058">
    <property type="protein sequence ID" value="KAA2255211.1"/>
    <property type="molecule type" value="Genomic_DNA"/>
</dbReference>
<dbReference type="OrthoDB" id="569023at2"/>
<keyword evidence="1" id="KW-0812">Transmembrane</keyword>
<keyword evidence="1" id="KW-0472">Membrane</keyword>
<name>A0A5B2WTY9_9PSEU</name>
<feature type="transmembrane region" description="Helical" evidence="1">
    <location>
        <begin position="228"/>
        <end position="247"/>
    </location>
</feature>
<feature type="transmembrane region" description="Helical" evidence="1">
    <location>
        <begin position="37"/>
        <end position="61"/>
    </location>
</feature>
<reference evidence="2 3" key="2">
    <citation type="submission" date="2019-09" db="EMBL/GenBank/DDBJ databases">
        <authorList>
            <person name="Jin C."/>
        </authorList>
    </citation>
    <scope>NUCLEOTIDE SEQUENCE [LARGE SCALE GENOMIC DNA]</scope>
    <source>
        <strain evidence="2 3">AN110305</strain>
    </source>
</reference>
<keyword evidence="3" id="KW-1185">Reference proteome</keyword>
<sequence length="493" mass="53248">MTATLNRPSAPTTPTDQRTTGLLASVRRLLFRWRTPSVLRALTGVILVLAVAWGVVVGGAFGGVRDGLSVIGHQAAPQVAASADLRFALSDLDAQVANVLLVGTDAEFAGNRRQALDTYEKRRVQVDADVQQVAANGGADPSTQRSIRTVLDDLGRYEALAGEALLLNENSHDPVGRPGAKTLDLYRQATGVMAHALKAAQELTNANHRILGDAYAVSHGDTSWSQSLVMLLGILVCGALVLLQLYLRWRLRRLVNPAVAVATLLVACLTVAAIVLLVNEQDKLKVAKKDAFDSVVALSEARALSYDANADESRYLLDQDHAADYERAFHEKAEQIATLPGVNDLGQYVQALDDAAARYQRDPRDVRFDGLFGTEVRNVTFDGEQAAAEHLLAAYSTYQRDDQGLRSLSRSGQLRQAVAFDVGTTSGTSNYDFGRYDEALQSVIAINKQAFDTALSEGEAALSGWTWLIPGLAVLVMLALVVLGVRPRLAEYR</sequence>
<feature type="transmembrane region" description="Helical" evidence="1">
    <location>
        <begin position="465"/>
        <end position="485"/>
    </location>
</feature>
<organism evidence="2 3">
    <name type="scientific">Solihabitans fulvus</name>
    <dbReference type="NCBI Taxonomy" id="1892852"/>
    <lineage>
        <taxon>Bacteria</taxon>
        <taxon>Bacillati</taxon>
        <taxon>Actinomycetota</taxon>
        <taxon>Actinomycetes</taxon>
        <taxon>Pseudonocardiales</taxon>
        <taxon>Pseudonocardiaceae</taxon>
        <taxon>Solihabitans</taxon>
    </lineage>
</organism>